<evidence type="ECO:0000259" key="20">
    <source>
        <dbReference type="PROSITE" id="PS50894"/>
    </source>
</evidence>
<feature type="domain" description="Response regulatory" evidence="18">
    <location>
        <begin position="530"/>
        <end position="645"/>
    </location>
</feature>
<dbReference type="EC" id="2.7.13.3" evidence="3"/>
<dbReference type="RefSeq" id="WP_340293961.1">
    <property type="nucleotide sequence ID" value="NZ_JBBEOI010000130.1"/>
</dbReference>
<feature type="modified residue" description="4-aspartylphosphate" evidence="15">
    <location>
        <position position="725"/>
    </location>
</feature>
<dbReference type="SMART" id="SM00304">
    <property type="entry name" value="HAMP"/>
    <property type="match status" value="1"/>
</dbReference>
<evidence type="ECO:0000256" key="7">
    <source>
        <dbReference type="ARBA" id="ARBA00022692"/>
    </source>
</evidence>
<dbReference type="PROSITE" id="PS50110">
    <property type="entry name" value="RESPONSE_REGULATORY"/>
    <property type="match status" value="2"/>
</dbReference>
<feature type="domain" description="Response regulatory" evidence="18">
    <location>
        <begin position="676"/>
        <end position="793"/>
    </location>
</feature>
<proteinExistence type="predicted"/>
<feature type="domain" description="Histidine kinase" evidence="17">
    <location>
        <begin position="286"/>
        <end position="510"/>
    </location>
</feature>
<dbReference type="Pfam" id="PF02518">
    <property type="entry name" value="HATPase_c"/>
    <property type="match status" value="1"/>
</dbReference>
<feature type="transmembrane region" description="Helical" evidence="16">
    <location>
        <begin position="198"/>
        <end position="217"/>
    </location>
</feature>
<comment type="caution">
    <text evidence="21">The sequence shown here is derived from an EMBL/GenBank/DDBJ whole genome shotgun (WGS) entry which is preliminary data.</text>
</comment>
<dbReference type="InterPro" id="IPR011006">
    <property type="entry name" value="CheY-like_superfamily"/>
</dbReference>
<dbReference type="SUPFAM" id="SSF52172">
    <property type="entry name" value="CheY-like"/>
    <property type="match status" value="2"/>
</dbReference>
<feature type="transmembrane region" description="Helical" evidence="16">
    <location>
        <begin position="20"/>
        <end position="42"/>
    </location>
</feature>
<evidence type="ECO:0000256" key="13">
    <source>
        <dbReference type="ARBA" id="ARBA00023136"/>
    </source>
</evidence>
<evidence type="ECO:0000256" key="4">
    <source>
        <dbReference type="ARBA" id="ARBA00022475"/>
    </source>
</evidence>
<dbReference type="InterPro" id="IPR003660">
    <property type="entry name" value="HAMP_dom"/>
</dbReference>
<evidence type="ECO:0000256" key="11">
    <source>
        <dbReference type="ARBA" id="ARBA00022989"/>
    </source>
</evidence>
<dbReference type="Pfam" id="PF00512">
    <property type="entry name" value="HisKA"/>
    <property type="match status" value="1"/>
</dbReference>
<reference evidence="22" key="1">
    <citation type="journal article" date="2019" name="Int. J. Syst. Evol. Microbiol.">
        <title>The Global Catalogue of Microorganisms (GCM) 10K type strain sequencing project: providing services to taxonomists for standard genome sequencing and annotation.</title>
        <authorList>
            <consortium name="The Broad Institute Genomics Platform"/>
            <consortium name="The Broad Institute Genome Sequencing Center for Infectious Disease"/>
            <person name="Wu L."/>
            <person name="Ma J."/>
        </authorList>
    </citation>
    <scope>NUCLEOTIDE SEQUENCE [LARGE SCALE GENOMIC DNA]</scope>
    <source>
        <strain evidence="22">NCAIM B.02333</strain>
    </source>
</reference>
<dbReference type="InterPro" id="IPR004358">
    <property type="entry name" value="Sig_transdc_His_kin-like_C"/>
</dbReference>
<dbReference type="Gene3D" id="3.40.50.2300">
    <property type="match status" value="2"/>
</dbReference>
<dbReference type="InterPro" id="IPR036097">
    <property type="entry name" value="HisK_dim/P_sf"/>
</dbReference>
<feature type="modified residue" description="Phosphohistidine" evidence="14">
    <location>
        <position position="882"/>
    </location>
</feature>
<keyword evidence="8" id="KW-0547">Nucleotide-binding</keyword>
<evidence type="ECO:0000313" key="22">
    <source>
        <dbReference type="Proteomes" id="UP001595685"/>
    </source>
</evidence>
<sequence>MTTTDGSGVPEGGLPVGVRSLLTLCSALAVVALLLVGSIAYVQIGALARQDDPVLHTYEVIEEIGSARAHLNAAESAQRGYLLTGQEPYLTTLDSSLPALDVSVDALASLTRDNPEQVRLALRLRANLDHREELLQDVVDLRREEGLPAAQAVVAGGSGAEATARALDLMDQMQEVEHRLLDERMATSESQGMATRDVIVLLVLVSALVVAAAGFTVERLVTVPVERVTAAALRIDEGGAGEPARVSGPREIAQMASAVNRAVRTIAGARDEALSATTAKSAFLAAMSHEIRTPMNAVIGMTELLLDTPLDPEQRDYTQTVHDSSDALLVVINDILDFSKIESGRLELDDDPFDLRECLEGALRLVTVPAGLKGLELVVDVSPGCPQLVRGDATRLRQVLVNLLMNAVKFTHAGEVVVTATAEPLTDRPLGPLSLHLTVRDTGIGMSADVLDRLFQPFSQADSSTTRRYGGTGLGLAISRRLARAMGGDIRVSSLPGRGSTFTVTAVLHGCRDRRQDGADAPEVALAGRTALVVDDNDTNRRVLRLQLERWGVTVTDVRSPLQALDLVRAGVRYDVAVLDMHMPELDGEQLAARLRTSPAGRDLPLVLLSSLAWRSATGSEDLFAAVLTKPTRTAVLRSTLTSVLAPAEAALRAVEGAGGRRSDDAPPVAPEVPVRILLAEDNTVNQKVTQLLLTKLGHRADVVEDGLAAVQALRERRYDLVLMDMQMPNLDGLQATSRIRAWVPADEQPRIVAITANAMIEDRAACAAAGMDGYISKPLRSSDLRAVIDAVRASLPTAGAAVVPVPRAAASVATVPPEAQDGREGDLRRRLAELGEPGCAEDDELLAGLLRSFAGRAPALLAGLRDAVRAQDTGQVEQLAHTLKGAALNVGADGLGGLAAAVEALGRAGTVEGADRALSAAEAELVLLVPVMEVLVSELEAGLPVGDAG</sequence>
<keyword evidence="4" id="KW-1003">Cell membrane</keyword>
<dbReference type="PROSITE" id="PS50894">
    <property type="entry name" value="HPT"/>
    <property type="match status" value="1"/>
</dbReference>
<keyword evidence="9" id="KW-0418">Kinase</keyword>
<dbReference type="CDD" id="cd17546">
    <property type="entry name" value="REC_hyHK_CKI1_RcsC-like"/>
    <property type="match status" value="1"/>
</dbReference>
<dbReference type="Gene3D" id="6.10.340.10">
    <property type="match status" value="1"/>
</dbReference>
<keyword evidence="6" id="KW-0808">Transferase</keyword>
<evidence type="ECO:0000256" key="6">
    <source>
        <dbReference type="ARBA" id="ARBA00022679"/>
    </source>
</evidence>
<evidence type="ECO:0000256" key="10">
    <source>
        <dbReference type="ARBA" id="ARBA00022840"/>
    </source>
</evidence>
<feature type="domain" description="HPt" evidence="20">
    <location>
        <begin position="843"/>
        <end position="943"/>
    </location>
</feature>
<keyword evidence="7 16" id="KW-0812">Transmembrane</keyword>
<dbReference type="PROSITE" id="PS50109">
    <property type="entry name" value="HIS_KIN"/>
    <property type="match status" value="1"/>
</dbReference>
<evidence type="ECO:0000256" key="2">
    <source>
        <dbReference type="ARBA" id="ARBA00004651"/>
    </source>
</evidence>
<dbReference type="CDD" id="cd00082">
    <property type="entry name" value="HisKA"/>
    <property type="match status" value="1"/>
</dbReference>
<keyword evidence="5 15" id="KW-0597">Phosphoprotein</keyword>
<dbReference type="InterPro" id="IPR001789">
    <property type="entry name" value="Sig_transdc_resp-reg_receiver"/>
</dbReference>
<evidence type="ECO:0000256" key="9">
    <source>
        <dbReference type="ARBA" id="ARBA00022777"/>
    </source>
</evidence>
<feature type="domain" description="HAMP" evidence="19">
    <location>
        <begin position="219"/>
        <end position="271"/>
    </location>
</feature>
<gene>
    <name evidence="21" type="ORF">ACFOLH_06645</name>
</gene>
<dbReference type="InterPro" id="IPR036641">
    <property type="entry name" value="HPT_dom_sf"/>
</dbReference>
<dbReference type="SUPFAM" id="SSF47226">
    <property type="entry name" value="Histidine-containing phosphotransfer domain, HPT domain"/>
    <property type="match status" value="1"/>
</dbReference>
<dbReference type="PANTHER" id="PTHR45339:SF1">
    <property type="entry name" value="HYBRID SIGNAL TRANSDUCTION HISTIDINE KINASE J"/>
    <property type="match status" value="1"/>
</dbReference>
<dbReference type="InterPro" id="IPR003661">
    <property type="entry name" value="HisK_dim/P_dom"/>
</dbReference>
<keyword evidence="12" id="KW-0902">Two-component regulatory system</keyword>
<dbReference type="SMART" id="SM00387">
    <property type="entry name" value="HATPase_c"/>
    <property type="match status" value="1"/>
</dbReference>
<evidence type="ECO:0000259" key="17">
    <source>
        <dbReference type="PROSITE" id="PS50109"/>
    </source>
</evidence>
<dbReference type="SMART" id="SM00388">
    <property type="entry name" value="HisKA"/>
    <property type="match status" value="1"/>
</dbReference>
<comment type="subcellular location">
    <subcellularLocation>
        <location evidence="2">Cell membrane</location>
        <topology evidence="2">Multi-pass membrane protein</topology>
    </subcellularLocation>
</comment>
<evidence type="ECO:0000256" key="15">
    <source>
        <dbReference type="PROSITE-ProRule" id="PRU00169"/>
    </source>
</evidence>
<feature type="modified residue" description="4-aspartylphosphate" evidence="15">
    <location>
        <position position="580"/>
    </location>
</feature>
<evidence type="ECO:0000259" key="19">
    <source>
        <dbReference type="PROSITE" id="PS50885"/>
    </source>
</evidence>
<keyword evidence="10" id="KW-0067">ATP-binding</keyword>
<protein>
    <recommendedName>
        <fullName evidence="3">histidine kinase</fullName>
        <ecNumber evidence="3">2.7.13.3</ecNumber>
    </recommendedName>
</protein>
<dbReference type="Proteomes" id="UP001595685">
    <property type="component" value="Unassembled WGS sequence"/>
</dbReference>
<dbReference type="CDD" id="cd19410">
    <property type="entry name" value="HK9-like_sensor"/>
    <property type="match status" value="1"/>
</dbReference>
<dbReference type="CDD" id="cd00156">
    <property type="entry name" value="REC"/>
    <property type="match status" value="1"/>
</dbReference>
<evidence type="ECO:0000313" key="21">
    <source>
        <dbReference type="EMBL" id="MFC3688018.1"/>
    </source>
</evidence>
<dbReference type="SUPFAM" id="SSF55874">
    <property type="entry name" value="ATPase domain of HSP90 chaperone/DNA topoisomerase II/histidine kinase"/>
    <property type="match status" value="1"/>
</dbReference>
<keyword evidence="11 16" id="KW-1133">Transmembrane helix</keyword>
<dbReference type="CDD" id="cd16922">
    <property type="entry name" value="HATPase_EvgS-ArcB-TorS-like"/>
    <property type="match status" value="1"/>
</dbReference>
<dbReference type="InterPro" id="IPR008207">
    <property type="entry name" value="Sig_transdc_His_kin_Hpt_dom"/>
</dbReference>
<dbReference type="Gene3D" id="1.10.287.130">
    <property type="match status" value="1"/>
</dbReference>
<dbReference type="Pfam" id="PF05227">
    <property type="entry name" value="CHASE3"/>
    <property type="match status" value="1"/>
</dbReference>
<dbReference type="Pfam" id="PF00072">
    <property type="entry name" value="Response_reg"/>
    <property type="match status" value="2"/>
</dbReference>
<evidence type="ECO:0000259" key="18">
    <source>
        <dbReference type="PROSITE" id="PS50110"/>
    </source>
</evidence>
<dbReference type="SUPFAM" id="SSF47384">
    <property type="entry name" value="Homodimeric domain of signal transducing histidine kinase"/>
    <property type="match status" value="1"/>
</dbReference>
<dbReference type="InterPro" id="IPR036890">
    <property type="entry name" value="HATPase_C_sf"/>
</dbReference>
<dbReference type="PRINTS" id="PR00344">
    <property type="entry name" value="BCTRLSENSOR"/>
</dbReference>
<organism evidence="21 22">
    <name type="scientific">Aquipuribacter hungaricus</name>
    <dbReference type="NCBI Taxonomy" id="545624"/>
    <lineage>
        <taxon>Bacteria</taxon>
        <taxon>Bacillati</taxon>
        <taxon>Actinomycetota</taxon>
        <taxon>Actinomycetes</taxon>
        <taxon>Micrococcales</taxon>
        <taxon>Intrasporangiaceae</taxon>
        <taxon>Aquipuribacter</taxon>
    </lineage>
</organism>
<evidence type="ECO:0000256" key="8">
    <source>
        <dbReference type="ARBA" id="ARBA00022741"/>
    </source>
</evidence>
<dbReference type="PANTHER" id="PTHR45339">
    <property type="entry name" value="HYBRID SIGNAL TRANSDUCTION HISTIDINE KINASE J"/>
    <property type="match status" value="1"/>
</dbReference>
<evidence type="ECO:0000256" key="3">
    <source>
        <dbReference type="ARBA" id="ARBA00012438"/>
    </source>
</evidence>
<dbReference type="InterPro" id="IPR005467">
    <property type="entry name" value="His_kinase_dom"/>
</dbReference>
<dbReference type="Pfam" id="PF01627">
    <property type="entry name" value="Hpt"/>
    <property type="match status" value="1"/>
</dbReference>
<evidence type="ECO:0000256" key="14">
    <source>
        <dbReference type="PROSITE-ProRule" id="PRU00110"/>
    </source>
</evidence>
<dbReference type="Gene3D" id="1.20.120.160">
    <property type="entry name" value="HPT domain"/>
    <property type="match status" value="1"/>
</dbReference>
<name>A0ABV7WHM3_9MICO</name>
<keyword evidence="22" id="KW-1185">Reference proteome</keyword>
<dbReference type="EMBL" id="JBHRWW010000003">
    <property type="protein sequence ID" value="MFC3688018.1"/>
    <property type="molecule type" value="Genomic_DNA"/>
</dbReference>
<dbReference type="Gene3D" id="3.30.565.10">
    <property type="entry name" value="Histidine kinase-like ATPase, C-terminal domain"/>
    <property type="match status" value="1"/>
</dbReference>
<accession>A0ABV7WHM3</accession>
<dbReference type="InterPro" id="IPR003594">
    <property type="entry name" value="HATPase_dom"/>
</dbReference>
<keyword evidence="13 16" id="KW-0472">Membrane</keyword>
<dbReference type="PROSITE" id="PS50885">
    <property type="entry name" value="HAMP"/>
    <property type="match status" value="1"/>
</dbReference>
<dbReference type="InterPro" id="IPR007891">
    <property type="entry name" value="CHASE3"/>
</dbReference>
<evidence type="ECO:0000256" key="16">
    <source>
        <dbReference type="SAM" id="Phobius"/>
    </source>
</evidence>
<dbReference type="CDD" id="cd06225">
    <property type="entry name" value="HAMP"/>
    <property type="match status" value="1"/>
</dbReference>
<dbReference type="Pfam" id="PF00672">
    <property type="entry name" value="HAMP"/>
    <property type="match status" value="1"/>
</dbReference>
<dbReference type="SMART" id="SM00448">
    <property type="entry name" value="REC"/>
    <property type="match status" value="2"/>
</dbReference>
<evidence type="ECO:0000256" key="5">
    <source>
        <dbReference type="ARBA" id="ARBA00022553"/>
    </source>
</evidence>
<comment type="catalytic activity">
    <reaction evidence="1">
        <text>ATP + protein L-histidine = ADP + protein N-phospho-L-histidine.</text>
        <dbReference type="EC" id="2.7.13.3"/>
    </reaction>
</comment>
<evidence type="ECO:0000256" key="1">
    <source>
        <dbReference type="ARBA" id="ARBA00000085"/>
    </source>
</evidence>
<evidence type="ECO:0000256" key="12">
    <source>
        <dbReference type="ARBA" id="ARBA00023012"/>
    </source>
</evidence>